<proteinExistence type="predicted"/>
<reference evidence="1" key="1">
    <citation type="submission" date="2021-06" db="EMBL/GenBank/DDBJ databases">
        <authorList>
            <person name="Kallberg Y."/>
            <person name="Tangrot J."/>
            <person name="Rosling A."/>
        </authorList>
    </citation>
    <scope>NUCLEOTIDE SEQUENCE</scope>
    <source>
        <strain evidence="1">UK204</strain>
    </source>
</reference>
<evidence type="ECO:0000313" key="1">
    <source>
        <dbReference type="EMBL" id="CAG8619806.1"/>
    </source>
</evidence>
<dbReference type="AlphaFoldDB" id="A0A9N9CY10"/>
<comment type="caution">
    <text evidence="1">The sequence shown here is derived from an EMBL/GenBank/DDBJ whole genome shotgun (WGS) entry which is preliminary data.</text>
</comment>
<accession>A0A9N9CY10</accession>
<gene>
    <name evidence="1" type="ORF">FCALED_LOCUS9494</name>
</gene>
<name>A0A9N9CY10_9GLOM</name>
<protein>
    <submittedName>
        <fullName evidence="1">16434_t:CDS:1</fullName>
    </submittedName>
</protein>
<evidence type="ECO:0000313" key="2">
    <source>
        <dbReference type="Proteomes" id="UP000789570"/>
    </source>
</evidence>
<keyword evidence="2" id="KW-1185">Reference proteome</keyword>
<dbReference type="EMBL" id="CAJVPQ010003166">
    <property type="protein sequence ID" value="CAG8619806.1"/>
    <property type="molecule type" value="Genomic_DNA"/>
</dbReference>
<dbReference type="Proteomes" id="UP000789570">
    <property type="component" value="Unassembled WGS sequence"/>
</dbReference>
<organism evidence="1 2">
    <name type="scientific">Funneliformis caledonium</name>
    <dbReference type="NCBI Taxonomy" id="1117310"/>
    <lineage>
        <taxon>Eukaryota</taxon>
        <taxon>Fungi</taxon>
        <taxon>Fungi incertae sedis</taxon>
        <taxon>Mucoromycota</taxon>
        <taxon>Glomeromycotina</taxon>
        <taxon>Glomeromycetes</taxon>
        <taxon>Glomerales</taxon>
        <taxon>Glomeraceae</taxon>
        <taxon>Funneliformis</taxon>
    </lineage>
</organism>
<sequence length="57" mass="6870">MKQLFLNYATLSNALSTQLEGKPERRKLKDDRNLTKVWDKKDVLFLLLRKRILLKRI</sequence>